<dbReference type="PANTHER" id="PTHR33223">
    <property type="entry name" value="CCHC-TYPE DOMAIN-CONTAINING PROTEIN"/>
    <property type="match status" value="1"/>
</dbReference>
<dbReference type="OrthoDB" id="1302491at2759"/>
<dbReference type="Pfam" id="PF03732">
    <property type="entry name" value="Retrotrans_gag"/>
    <property type="match status" value="1"/>
</dbReference>
<dbReference type="InterPro" id="IPR005162">
    <property type="entry name" value="Retrotrans_gag_dom"/>
</dbReference>
<reference evidence="3" key="1">
    <citation type="submission" date="2018-05" db="EMBL/GenBank/DDBJ databases">
        <title>Draft genome of Mucuna pruriens seed.</title>
        <authorList>
            <person name="Nnadi N.E."/>
            <person name="Vos R."/>
            <person name="Hasami M.H."/>
            <person name="Devisetty U.K."/>
            <person name="Aguiy J.C."/>
        </authorList>
    </citation>
    <scope>NUCLEOTIDE SEQUENCE [LARGE SCALE GENOMIC DNA]</scope>
    <source>
        <strain evidence="3">JCA_2017</strain>
    </source>
</reference>
<evidence type="ECO:0000259" key="2">
    <source>
        <dbReference type="Pfam" id="PF03732"/>
    </source>
</evidence>
<comment type="caution">
    <text evidence="3">The sequence shown here is derived from an EMBL/GenBank/DDBJ whole genome shotgun (WGS) entry which is preliminary data.</text>
</comment>
<feature type="region of interest" description="Disordered" evidence="1">
    <location>
        <begin position="1"/>
        <end position="22"/>
    </location>
</feature>
<dbReference type="AlphaFoldDB" id="A0A371F536"/>
<dbReference type="EMBL" id="QJKJ01010527">
    <property type="protein sequence ID" value="RDX73432.1"/>
    <property type="molecule type" value="Genomic_DNA"/>
</dbReference>
<dbReference type="PANTHER" id="PTHR33223:SF10">
    <property type="entry name" value="AMINOTRANSFERASE-LIKE PLANT MOBILE DOMAIN-CONTAINING PROTEIN"/>
    <property type="match status" value="1"/>
</dbReference>
<evidence type="ECO:0000313" key="3">
    <source>
        <dbReference type="EMBL" id="RDX73432.1"/>
    </source>
</evidence>
<keyword evidence="4" id="KW-1185">Reference proteome</keyword>
<evidence type="ECO:0000256" key="1">
    <source>
        <dbReference type="SAM" id="MobiDB-lite"/>
    </source>
</evidence>
<sequence length="116" mass="13063">MEHKIPTPTSKPSRPSGGDNRLSCKLFPGTLRGVVMQWLATLPPRSIKTFGDLVTSFTSQFAANKTKRLEVVDLFDIKQNKGEALKSYLARFNNATVRVNDPDQTFFVKLSKRAYE</sequence>
<protein>
    <recommendedName>
        <fullName evidence="2">Retrotransposon gag domain-containing protein</fullName>
    </recommendedName>
</protein>
<dbReference type="Proteomes" id="UP000257109">
    <property type="component" value="Unassembled WGS sequence"/>
</dbReference>
<feature type="domain" description="Retrotransposon gag" evidence="2">
    <location>
        <begin position="25"/>
        <end position="101"/>
    </location>
</feature>
<evidence type="ECO:0000313" key="4">
    <source>
        <dbReference type="Proteomes" id="UP000257109"/>
    </source>
</evidence>
<name>A0A371F536_MUCPR</name>
<organism evidence="3 4">
    <name type="scientific">Mucuna pruriens</name>
    <name type="common">Velvet bean</name>
    <name type="synonym">Dolichos pruriens</name>
    <dbReference type="NCBI Taxonomy" id="157652"/>
    <lineage>
        <taxon>Eukaryota</taxon>
        <taxon>Viridiplantae</taxon>
        <taxon>Streptophyta</taxon>
        <taxon>Embryophyta</taxon>
        <taxon>Tracheophyta</taxon>
        <taxon>Spermatophyta</taxon>
        <taxon>Magnoliopsida</taxon>
        <taxon>eudicotyledons</taxon>
        <taxon>Gunneridae</taxon>
        <taxon>Pentapetalae</taxon>
        <taxon>rosids</taxon>
        <taxon>fabids</taxon>
        <taxon>Fabales</taxon>
        <taxon>Fabaceae</taxon>
        <taxon>Papilionoideae</taxon>
        <taxon>50 kb inversion clade</taxon>
        <taxon>NPAAA clade</taxon>
        <taxon>indigoferoid/millettioid clade</taxon>
        <taxon>Phaseoleae</taxon>
        <taxon>Mucuna</taxon>
    </lineage>
</organism>
<feature type="non-terminal residue" evidence="3">
    <location>
        <position position="1"/>
    </location>
</feature>
<gene>
    <name evidence="3" type="ORF">CR513_46964</name>
</gene>
<proteinExistence type="predicted"/>
<accession>A0A371F536</accession>